<sequence>MWRPQVMAFLLVSAVAILTPGGAGAAVPTGGVGLDPSPCPAGTAVVAVVCDETAFLTGSEIEARVTFDQPRAFDPARKVVPFDGMKFVSWGSSNPYWTVDGTLYRKFSEDTDNPNASVYFAGRGSVTDFGFRLHPFGYPNQFVVRVVGVDGSRTDLTLPRDTGDVYLGLSSAVGLLKVKVIQMPYRADGVAVNFGFDDVARGAITPATG</sequence>
<gene>
    <name evidence="2" type="ORF">ACFPGP_17505</name>
</gene>
<keyword evidence="1" id="KW-0732">Signal</keyword>
<organism evidence="2 3">
    <name type="scientific">Nocardioides taihuensis</name>
    <dbReference type="NCBI Taxonomy" id="1835606"/>
    <lineage>
        <taxon>Bacteria</taxon>
        <taxon>Bacillati</taxon>
        <taxon>Actinomycetota</taxon>
        <taxon>Actinomycetes</taxon>
        <taxon>Propionibacteriales</taxon>
        <taxon>Nocardioidaceae</taxon>
        <taxon>Nocardioides</taxon>
    </lineage>
</organism>
<name>A0ABW0BN95_9ACTN</name>
<accession>A0ABW0BN95</accession>
<keyword evidence="3" id="KW-1185">Reference proteome</keyword>
<feature type="signal peptide" evidence="1">
    <location>
        <begin position="1"/>
        <end position="25"/>
    </location>
</feature>
<evidence type="ECO:0000313" key="2">
    <source>
        <dbReference type="EMBL" id="MFC5178478.1"/>
    </source>
</evidence>
<feature type="chain" id="PRO_5047068016" evidence="1">
    <location>
        <begin position="26"/>
        <end position="209"/>
    </location>
</feature>
<evidence type="ECO:0000256" key="1">
    <source>
        <dbReference type="SAM" id="SignalP"/>
    </source>
</evidence>
<dbReference type="EMBL" id="JBHSKD010000024">
    <property type="protein sequence ID" value="MFC5178478.1"/>
    <property type="molecule type" value="Genomic_DNA"/>
</dbReference>
<dbReference type="RefSeq" id="WP_378592086.1">
    <property type="nucleotide sequence ID" value="NZ_JBHSKD010000024.1"/>
</dbReference>
<evidence type="ECO:0000313" key="3">
    <source>
        <dbReference type="Proteomes" id="UP001596087"/>
    </source>
</evidence>
<protein>
    <submittedName>
        <fullName evidence="2">Uncharacterized protein</fullName>
    </submittedName>
</protein>
<proteinExistence type="predicted"/>
<comment type="caution">
    <text evidence="2">The sequence shown here is derived from an EMBL/GenBank/DDBJ whole genome shotgun (WGS) entry which is preliminary data.</text>
</comment>
<dbReference type="Proteomes" id="UP001596087">
    <property type="component" value="Unassembled WGS sequence"/>
</dbReference>
<reference evidence="3" key="1">
    <citation type="journal article" date="2019" name="Int. J. Syst. Evol. Microbiol.">
        <title>The Global Catalogue of Microorganisms (GCM) 10K type strain sequencing project: providing services to taxonomists for standard genome sequencing and annotation.</title>
        <authorList>
            <consortium name="The Broad Institute Genomics Platform"/>
            <consortium name="The Broad Institute Genome Sequencing Center for Infectious Disease"/>
            <person name="Wu L."/>
            <person name="Ma J."/>
        </authorList>
    </citation>
    <scope>NUCLEOTIDE SEQUENCE [LARGE SCALE GENOMIC DNA]</scope>
    <source>
        <strain evidence="3">DFY41</strain>
    </source>
</reference>